<dbReference type="EMBL" id="ACXX02000003">
    <property type="protein sequence ID" value="EGD48758.1"/>
    <property type="molecule type" value="Genomic_DNA"/>
</dbReference>
<keyword evidence="4" id="KW-1185">Reference proteome</keyword>
<evidence type="ECO:0000313" key="3">
    <source>
        <dbReference type="EMBL" id="EGD48758.1"/>
    </source>
</evidence>
<dbReference type="Proteomes" id="UP000003860">
    <property type="component" value="Unassembled WGS sequence"/>
</dbReference>
<dbReference type="STRING" id="588581.Cpap_3182"/>
<proteinExistence type="predicted"/>
<dbReference type="AlphaFoldDB" id="F1TA16"/>
<feature type="domain" description="Copper amine oxidase-like N-terminal" evidence="2">
    <location>
        <begin position="48"/>
        <end position="151"/>
    </location>
</feature>
<dbReference type="OrthoDB" id="1736367at2"/>
<reference evidence="3" key="1">
    <citation type="submission" date="2009-07" db="EMBL/GenBank/DDBJ databases">
        <authorList>
            <consortium name="US DOE Joint Genome Institute (JGI-PGF)"/>
            <person name="Lucas S."/>
            <person name="Copeland A."/>
            <person name="Lapidus A."/>
            <person name="Glavina del Rio T."/>
            <person name="Tice H."/>
            <person name="Bruce D."/>
            <person name="Goodwin L."/>
            <person name="Pitluck S."/>
            <person name="Larimer F."/>
            <person name="Land M.L."/>
            <person name="Mouttaki H."/>
            <person name="He Z."/>
            <person name="Zhou J."/>
            <person name="Hemme C.L."/>
        </authorList>
    </citation>
    <scope>NUCLEOTIDE SEQUENCE</scope>
    <source>
        <strain evidence="3">DSM 2782</strain>
    </source>
</reference>
<protein>
    <submittedName>
        <fullName evidence="3">Copper amine oxidase-like domain-containing protein</fullName>
    </submittedName>
</protein>
<name>F1TA16_9FIRM</name>
<organism evidence="3 4">
    <name type="scientific">Ruminiclostridium papyrosolvens DSM 2782</name>
    <dbReference type="NCBI Taxonomy" id="588581"/>
    <lineage>
        <taxon>Bacteria</taxon>
        <taxon>Bacillati</taxon>
        <taxon>Bacillota</taxon>
        <taxon>Clostridia</taxon>
        <taxon>Eubacteriales</taxon>
        <taxon>Oscillospiraceae</taxon>
        <taxon>Ruminiclostridium</taxon>
    </lineage>
</organism>
<feature type="signal peptide" evidence="1">
    <location>
        <begin position="1"/>
        <end position="23"/>
    </location>
</feature>
<dbReference type="SUPFAM" id="SSF55383">
    <property type="entry name" value="Copper amine oxidase, domain N"/>
    <property type="match status" value="1"/>
</dbReference>
<dbReference type="InterPro" id="IPR036582">
    <property type="entry name" value="Mao_N_sf"/>
</dbReference>
<comment type="caution">
    <text evidence="3">The sequence shown here is derived from an EMBL/GenBank/DDBJ whole genome shotgun (WGS) entry which is preliminary data.</text>
</comment>
<sequence>MKKLFVLLSVIFCLVLSSVSIFAADELLDNNTSTVITVSFKAGTASYTVNGKEVKAEASAVVKGKTFVPVKVIADALGASFTPDLKKKTAVIKYNDVEIKITDKKQEAIIAGKKTNMDATPYIKNSSFMATITFLADVFGADITNSGGKVTFTKEIANPNSIKDFGTLIKNSNKSKVGDSYYNWSMKLPRELIMGSRTFNGAYSFFISQDSTYSMSIAISDKDKDATMEDEQQNLREEAEDSTLIDCGINELNGVEYAEIVYKDSDFTFVKRVYMTNTKRFSLLLLLDSDKSYLDNKYQDLLDSFQFKFSKDGSTEDLSDVSATGYRKYQDTQLKWSAKILPDWSEYKDKNVHNEVQFFGPKGEKFSVKIYSLEKGENLDSITASELKNYERYYNAEMFKLEKQESAVIGGVKSNKLYCKYTKSDKLKYGCDIFFADKNYKYVLSYEIPEETYNDSKKRMMVEGMANSFRFEQLDLKATGKLMDPSKVTSSTKTRTIEEDLYSFKLPSGWKKSQENNSDYISYYNNDGDLVFTISTAEMTTSSTEAFAGLDQYFNKLLNKNLKLESKVAINEKDTFGYKYIFNIINNDTQYRQEVYVLSKGNQIMQFTFTANKFYYGTMNRELVNSIWNSVTLK</sequence>
<keyword evidence="1" id="KW-0732">Signal</keyword>
<dbReference type="eggNOG" id="COG0265">
    <property type="taxonomic scope" value="Bacteria"/>
</dbReference>
<reference evidence="3" key="2">
    <citation type="submission" date="2011-01" db="EMBL/GenBank/DDBJ databases">
        <title>The Non-contiguous Finished genome of Clostridium papyrosolvens.</title>
        <authorList>
            <person name="Lucas S."/>
            <person name="Copeland A."/>
            <person name="Lapidus A."/>
            <person name="Cheng J.-F."/>
            <person name="Goodwin L."/>
            <person name="Pitluck S."/>
            <person name="Misra M."/>
            <person name="Chertkov O."/>
            <person name="Detter J.C."/>
            <person name="Han C."/>
            <person name="Tapia R."/>
            <person name="Land M."/>
            <person name="Hauser L."/>
            <person name="Kyrpides N."/>
            <person name="Ivanova N."/>
            <person name="Pagani I."/>
            <person name="Mouttaki H."/>
            <person name="He Z."/>
            <person name="Zhou J."/>
            <person name="Hemme C.L."/>
            <person name="Woyke T."/>
        </authorList>
    </citation>
    <scope>NUCLEOTIDE SEQUENCE [LARGE SCALE GENOMIC DNA]</scope>
    <source>
        <strain evidence="3">DSM 2782</strain>
    </source>
</reference>
<dbReference type="Gene3D" id="3.30.457.10">
    <property type="entry name" value="Copper amine oxidase-like, N-terminal domain"/>
    <property type="match status" value="1"/>
</dbReference>
<dbReference type="Gene3D" id="3.40.1000.10">
    <property type="entry name" value="Mog1/PsbP, alpha/beta/alpha sandwich"/>
    <property type="match status" value="1"/>
</dbReference>
<evidence type="ECO:0000313" key="4">
    <source>
        <dbReference type="Proteomes" id="UP000003860"/>
    </source>
</evidence>
<evidence type="ECO:0000259" key="2">
    <source>
        <dbReference type="Pfam" id="PF07833"/>
    </source>
</evidence>
<dbReference type="InterPro" id="IPR012854">
    <property type="entry name" value="Cu_amine_oxidase-like_N"/>
</dbReference>
<gene>
    <name evidence="3" type="ORF">Cpap_3182</name>
</gene>
<dbReference type="Pfam" id="PF07833">
    <property type="entry name" value="Cu_amine_oxidN1"/>
    <property type="match status" value="1"/>
</dbReference>
<feature type="chain" id="PRO_5003275951" evidence="1">
    <location>
        <begin position="24"/>
        <end position="634"/>
    </location>
</feature>
<dbReference type="RefSeq" id="WP_004617993.1">
    <property type="nucleotide sequence ID" value="NZ_ACXX02000003.1"/>
</dbReference>
<dbReference type="eggNOG" id="COG0683">
    <property type="taxonomic scope" value="Bacteria"/>
</dbReference>
<evidence type="ECO:0000256" key="1">
    <source>
        <dbReference type="SAM" id="SignalP"/>
    </source>
</evidence>
<accession>F1TA16</accession>